<dbReference type="GO" id="GO:0016020">
    <property type="term" value="C:membrane"/>
    <property type="evidence" value="ECO:0007669"/>
    <property type="project" value="UniProtKB-SubCell"/>
</dbReference>
<dbReference type="Proteomes" id="UP000008909">
    <property type="component" value="Unassembled WGS sequence"/>
</dbReference>
<comment type="similarity">
    <text evidence="2">Belongs to the SMIM12 family.</text>
</comment>
<dbReference type="EMBL" id="DF143347">
    <property type="protein sequence ID" value="GAA52752.1"/>
    <property type="molecule type" value="Genomic_DNA"/>
</dbReference>
<keyword evidence="3" id="KW-0812">Transmembrane</keyword>
<gene>
    <name evidence="7" type="ORF">CLF_108764</name>
</gene>
<organism evidence="7 8">
    <name type="scientific">Clonorchis sinensis</name>
    <name type="common">Chinese liver fluke</name>
    <dbReference type="NCBI Taxonomy" id="79923"/>
    <lineage>
        <taxon>Eukaryota</taxon>
        <taxon>Metazoa</taxon>
        <taxon>Spiralia</taxon>
        <taxon>Lophotrochozoa</taxon>
        <taxon>Platyhelminthes</taxon>
        <taxon>Trematoda</taxon>
        <taxon>Digenea</taxon>
        <taxon>Opisthorchiida</taxon>
        <taxon>Opisthorchiata</taxon>
        <taxon>Opisthorchiidae</taxon>
        <taxon>Clonorchis</taxon>
    </lineage>
</organism>
<comment type="subcellular location">
    <subcellularLocation>
        <location evidence="1">Membrane</location>
        <topology evidence="1">Single-pass membrane protein</topology>
    </subcellularLocation>
</comment>
<dbReference type="Pfam" id="PF15990">
    <property type="entry name" value="UPF0767"/>
    <property type="match status" value="1"/>
</dbReference>
<evidence type="ECO:0000256" key="4">
    <source>
        <dbReference type="ARBA" id="ARBA00022989"/>
    </source>
</evidence>
<evidence type="ECO:0008006" key="9">
    <source>
        <dbReference type="Google" id="ProtNLM"/>
    </source>
</evidence>
<reference evidence="7" key="1">
    <citation type="journal article" date="2011" name="Genome Biol.">
        <title>The draft genome of the carcinogenic human liver fluke Clonorchis sinensis.</title>
        <authorList>
            <person name="Wang X."/>
            <person name="Chen W."/>
            <person name="Huang Y."/>
            <person name="Sun J."/>
            <person name="Men J."/>
            <person name="Liu H."/>
            <person name="Luo F."/>
            <person name="Guo L."/>
            <person name="Lv X."/>
            <person name="Deng C."/>
            <person name="Zhou C."/>
            <person name="Fan Y."/>
            <person name="Li X."/>
            <person name="Huang L."/>
            <person name="Hu Y."/>
            <person name="Liang C."/>
            <person name="Hu X."/>
            <person name="Xu J."/>
            <person name="Yu X."/>
        </authorList>
    </citation>
    <scope>NUCLEOTIDE SEQUENCE [LARGE SCALE GENOMIC DNA]</scope>
    <source>
        <strain evidence="7">Henan</strain>
    </source>
</reference>
<name>G7YIG9_CLOSI</name>
<feature type="region of interest" description="Disordered" evidence="6">
    <location>
        <begin position="64"/>
        <end position="91"/>
    </location>
</feature>
<reference key="2">
    <citation type="submission" date="2011-10" db="EMBL/GenBank/DDBJ databases">
        <title>The genome and transcriptome sequence of Clonorchis sinensis provide insights into the carcinogenic liver fluke.</title>
        <authorList>
            <person name="Wang X."/>
            <person name="Huang Y."/>
            <person name="Chen W."/>
            <person name="Liu H."/>
            <person name="Guo L."/>
            <person name="Chen Y."/>
            <person name="Luo F."/>
            <person name="Zhou W."/>
            <person name="Sun J."/>
            <person name="Mao Q."/>
            <person name="Liang P."/>
            <person name="Zhou C."/>
            <person name="Tian Y."/>
            <person name="Men J."/>
            <person name="Lv X."/>
            <person name="Huang L."/>
            <person name="Zhou J."/>
            <person name="Hu Y."/>
            <person name="Li R."/>
            <person name="Zhang F."/>
            <person name="Lei H."/>
            <person name="Li X."/>
            <person name="Hu X."/>
            <person name="Liang C."/>
            <person name="Xu J."/>
            <person name="Wu Z."/>
            <person name="Yu X."/>
        </authorList>
    </citation>
    <scope>NUCLEOTIDE SEQUENCE</scope>
    <source>
        <strain>Henan</strain>
    </source>
</reference>
<evidence type="ECO:0000256" key="3">
    <source>
        <dbReference type="ARBA" id="ARBA00022692"/>
    </source>
</evidence>
<evidence type="ECO:0000256" key="6">
    <source>
        <dbReference type="SAM" id="MobiDB-lite"/>
    </source>
</evidence>
<evidence type="ECO:0000313" key="8">
    <source>
        <dbReference type="Proteomes" id="UP000008909"/>
    </source>
</evidence>
<dbReference type="AlphaFoldDB" id="G7YIG9"/>
<dbReference type="InterPro" id="IPR031933">
    <property type="entry name" value="UPF0767"/>
</dbReference>
<evidence type="ECO:0000256" key="2">
    <source>
        <dbReference type="ARBA" id="ARBA00007304"/>
    </source>
</evidence>
<evidence type="ECO:0000256" key="5">
    <source>
        <dbReference type="ARBA" id="ARBA00023136"/>
    </source>
</evidence>
<sequence length="91" mass="10395">MWTVILQFLRVNSRYIALPFAVVVGCVGLNIERLLRNQEDISSVKHAPKQTVADARLKRQIDLELSPSSDLAPPQDAPPPWNELMFDRNKR</sequence>
<evidence type="ECO:0000313" key="7">
    <source>
        <dbReference type="EMBL" id="GAA52752.1"/>
    </source>
</evidence>
<accession>G7YIG9</accession>
<evidence type="ECO:0000256" key="1">
    <source>
        <dbReference type="ARBA" id="ARBA00004167"/>
    </source>
</evidence>
<keyword evidence="8" id="KW-1185">Reference proteome</keyword>
<keyword evidence="5" id="KW-0472">Membrane</keyword>
<proteinExistence type="inferred from homology"/>
<keyword evidence="4" id="KW-1133">Transmembrane helix</keyword>
<protein>
    <recommendedName>
        <fullName evidence="9">Small integral membrane protein 12</fullName>
    </recommendedName>
</protein>